<dbReference type="HOGENOM" id="CLU_048112_0_0_11"/>
<sequence>MNSAGEPTTYDVRVWAVTKRQRREGPTYRVRWMVAGKEWHETFRTRALADSFRSDLISITRRGEPFSTTTGQPLSWKRTEPVLTSWYEHACAYVDMKWPHAAGKSRQGIADSLATITPALLTSTKSRPSVTSMRAALYGWSFNARRRAAGPPDEHLRRAERWVAANTRPVSDLADPAVLRPALDALALRMDGKPASASTVSRKRAIFYNCVEYAVELGHLTGNPIASIKWRAPKITEAVNPRVVINHGQAQALLAAVRQLRSGPPLVAFFAVMYYAALRPGEAVDLRKDALSLPKSGWGELYLSTSAPSAGRSWSETGTRREPRQLKHRGTEEVRIVPCPPALTTILRDHLDEHGTTPDGRLFRGVRGGPLSESLYGRLWAKARVEALTDEDTASPLARRPYDLRHAAVSTWLNGGVPAPQVAAWAGHSVDVLLRVYAKCIAGQDDIARRRIEEALGDGRS</sequence>
<evidence type="ECO:0000256" key="1">
    <source>
        <dbReference type="ARBA" id="ARBA00023172"/>
    </source>
</evidence>
<evidence type="ECO:0000313" key="5">
    <source>
        <dbReference type="Proteomes" id="UP000007809"/>
    </source>
</evidence>
<dbReference type="PROSITE" id="PS51898">
    <property type="entry name" value="TYR_RECOMBINASE"/>
    <property type="match status" value="1"/>
</dbReference>
<dbReference type="Proteomes" id="UP000007809">
    <property type="component" value="Chromosome"/>
</dbReference>
<keyword evidence="1" id="KW-0233">DNA recombination</keyword>
<feature type="region of interest" description="Disordered" evidence="2">
    <location>
        <begin position="308"/>
        <end position="331"/>
    </location>
</feature>
<dbReference type="eggNOG" id="COG0582">
    <property type="taxonomic scope" value="Bacteria"/>
</dbReference>
<dbReference type="InterPro" id="IPR013762">
    <property type="entry name" value="Integrase-like_cat_sf"/>
</dbReference>
<feature type="domain" description="Tyr recombinase" evidence="3">
    <location>
        <begin position="239"/>
        <end position="451"/>
    </location>
</feature>
<dbReference type="GO" id="GO:0015074">
    <property type="term" value="P:DNA integration"/>
    <property type="evidence" value="ECO:0007669"/>
    <property type="project" value="InterPro"/>
</dbReference>
<keyword evidence="5" id="KW-1185">Reference proteome</keyword>
<dbReference type="AlphaFoldDB" id="F4CYT9"/>
<accession>F4CYT9</accession>
<dbReference type="InterPro" id="IPR011010">
    <property type="entry name" value="DNA_brk_join_enz"/>
</dbReference>
<dbReference type="InterPro" id="IPR050090">
    <property type="entry name" value="Tyrosine_recombinase_XerCD"/>
</dbReference>
<dbReference type="Pfam" id="PF00589">
    <property type="entry name" value="Phage_integrase"/>
    <property type="match status" value="1"/>
</dbReference>
<dbReference type="PANTHER" id="PTHR30349">
    <property type="entry name" value="PHAGE INTEGRASE-RELATED"/>
    <property type="match status" value="1"/>
</dbReference>
<dbReference type="InterPro" id="IPR002104">
    <property type="entry name" value="Integrase_catalytic"/>
</dbReference>
<reference evidence="4 5" key="1">
    <citation type="journal article" date="2011" name="J. Bacteriol.">
        <title>Genome sequence of the 1,4-dioxane-degrading Pseudonocardia dioxanivorans strain CB1190.</title>
        <authorList>
            <person name="Sales C.M."/>
            <person name="Mahendra S."/>
            <person name="Grostern A."/>
            <person name="Parales R.E."/>
            <person name="Goodwin L.A."/>
            <person name="Woyke T."/>
            <person name="Nolan M."/>
            <person name="Lapidus A."/>
            <person name="Chertkov O."/>
            <person name="Ovchinnikova G."/>
            <person name="Sczyrba A."/>
            <person name="Alvarez-Cohen L."/>
        </authorList>
    </citation>
    <scope>NUCLEOTIDE SEQUENCE [LARGE SCALE GENOMIC DNA]</scope>
    <source>
        <strain evidence="5">ATCC 55486 / DSM 44775 / JCM 13855 / CB1190</strain>
    </source>
</reference>
<organism evidence="4 5">
    <name type="scientific">Pseudonocardia dioxanivorans (strain ATCC 55486 / DSM 44775 / JCM 13855 / CB1190)</name>
    <dbReference type="NCBI Taxonomy" id="675635"/>
    <lineage>
        <taxon>Bacteria</taxon>
        <taxon>Bacillati</taxon>
        <taxon>Actinomycetota</taxon>
        <taxon>Actinomycetes</taxon>
        <taxon>Pseudonocardiales</taxon>
        <taxon>Pseudonocardiaceae</taxon>
        <taxon>Pseudonocardia</taxon>
    </lineage>
</organism>
<name>F4CYT9_PSEUX</name>
<evidence type="ECO:0000259" key="3">
    <source>
        <dbReference type="PROSITE" id="PS51898"/>
    </source>
</evidence>
<dbReference type="RefSeq" id="WP_013677565.1">
    <property type="nucleotide sequence ID" value="NC_015312.1"/>
</dbReference>
<dbReference type="Gene3D" id="1.10.443.10">
    <property type="entry name" value="Intergrase catalytic core"/>
    <property type="match status" value="1"/>
</dbReference>
<evidence type="ECO:0000256" key="2">
    <source>
        <dbReference type="SAM" id="MobiDB-lite"/>
    </source>
</evidence>
<feature type="compositionally biased region" description="Polar residues" evidence="2">
    <location>
        <begin position="308"/>
        <end position="317"/>
    </location>
</feature>
<dbReference type="SUPFAM" id="SSF56349">
    <property type="entry name" value="DNA breaking-rejoining enzymes"/>
    <property type="match status" value="1"/>
</dbReference>
<dbReference type="STRING" id="675635.Psed_5534"/>
<dbReference type="OrthoDB" id="3773913at2"/>
<dbReference type="KEGG" id="pdx:Psed_5534"/>
<dbReference type="PANTHER" id="PTHR30349:SF64">
    <property type="entry name" value="PROPHAGE INTEGRASE INTD-RELATED"/>
    <property type="match status" value="1"/>
</dbReference>
<evidence type="ECO:0000313" key="4">
    <source>
        <dbReference type="EMBL" id="AEA27664.1"/>
    </source>
</evidence>
<dbReference type="GO" id="GO:0003677">
    <property type="term" value="F:DNA binding"/>
    <property type="evidence" value="ECO:0007669"/>
    <property type="project" value="InterPro"/>
</dbReference>
<gene>
    <name evidence="4" type="ordered locus">Psed_5534</name>
</gene>
<dbReference type="GO" id="GO:0006310">
    <property type="term" value="P:DNA recombination"/>
    <property type="evidence" value="ECO:0007669"/>
    <property type="project" value="UniProtKB-KW"/>
</dbReference>
<feature type="compositionally biased region" description="Basic and acidic residues" evidence="2">
    <location>
        <begin position="318"/>
        <end position="331"/>
    </location>
</feature>
<protein>
    <submittedName>
        <fullName evidence="4">Integrase family protein</fullName>
    </submittedName>
</protein>
<proteinExistence type="predicted"/>
<dbReference type="EMBL" id="CP002593">
    <property type="protein sequence ID" value="AEA27664.1"/>
    <property type="molecule type" value="Genomic_DNA"/>
</dbReference>